<dbReference type="EMBL" id="PDNV01000011">
    <property type="protein sequence ID" value="PLC52664.1"/>
    <property type="molecule type" value="Genomic_DNA"/>
</dbReference>
<evidence type="ECO:0000256" key="2">
    <source>
        <dbReference type="ARBA" id="ARBA00022679"/>
    </source>
</evidence>
<feature type="binding site" evidence="8">
    <location>
        <position position="76"/>
    </location>
    <ligand>
        <name>GTP</name>
        <dbReference type="ChEBI" id="CHEBI:37565"/>
    </ligand>
</feature>
<keyword evidence="3 8" id="KW-0479">Metal-binding</keyword>
<feature type="domain" description="MobA-like NTP transferase" evidence="9">
    <location>
        <begin position="9"/>
        <end position="173"/>
    </location>
</feature>
<comment type="catalytic activity">
    <reaction evidence="8">
        <text>Mo-molybdopterin + GTP + H(+) = Mo-molybdopterin guanine dinucleotide + diphosphate</text>
        <dbReference type="Rhea" id="RHEA:34243"/>
        <dbReference type="ChEBI" id="CHEBI:15378"/>
        <dbReference type="ChEBI" id="CHEBI:33019"/>
        <dbReference type="ChEBI" id="CHEBI:37565"/>
        <dbReference type="ChEBI" id="CHEBI:71302"/>
        <dbReference type="ChEBI" id="CHEBI:71310"/>
        <dbReference type="EC" id="2.7.7.77"/>
    </reaction>
</comment>
<keyword evidence="7 8" id="KW-0501">Molybdenum cofactor biosynthesis</keyword>
<comment type="subcellular location">
    <subcellularLocation>
        <location evidence="8">Cytoplasm</location>
    </subcellularLocation>
</comment>
<keyword evidence="6 8" id="KW-0342">GTP-binding</keyword>
<keyword evidence="11" id="KW-1185">Reference proteome</keyword>
<dbReference type="InterPro" id="IPR025877">
    <property type="entry name" value="MobA-like_NTP_Trfase"/>
</dbReference>
<feature type="binding site" evidence="8">
    <location>
        <position position="108"/>
    </location>
    <ligand>
        <name>GTP</name>
        <dbReference type="ChEBI" id="CHEBI:37565"/>
    </ligand>
</feature>
<evidence type="ECO:0000256" key="1">
    <source>
        <dbReference type="ARBA" id="ARBA00022490"/>
    </source>
</evidence>
<comment type="cofactor">
    <cofactor evidence="8">
        <name>Mg(2+)</name>
        <dbReference type="ChEBI" id="CHEBI:18420"/>
    </cofactor>
</comment>
<name>A0A2N4UCA3_9BURK</name>
<evidence type="ECO:0000256" key="5">
    <source>
        <dbReference type="ARBA" id="ARBA00022842"/>
    </source>
</evidence>
<evidence type="ECO:0000256" key="6">
    <source>
        <dbReference type="ARBA" id="ARBA00023134"/>
    </source>
</evidence>
<comment type="caution">
    <text evidence="8">Lacks conserved residue(s) required for the propagation of feature annotation.</text>
</comment>
<dbReference type="Gene3D" id="3.90.550.10">
    <property type="entry name" value="Spore Coat Polysaccharide Biosynthesis Protein SpsA, Chain A"/>
    <property type="match status" value="1"/>
</dbReference>
<dbReference type="EC" id="2.7.7.77" evidence="8"/>
<keyword evidence="2 8" id="KW-0808">Transferase</keyword>
<dbReference type="AlphaFoldDB" id="A0A2N4UCA3"/>
<comment type="function">
    <text evidence="8">Transfers a GMP moiety from GTP to Mo-molybdopterin (Mo-MPT) cofactor (Moco or molybdenum cofactor) to form Mo-molybdopterin guanine dinucleotide (Mo-MGD) cofactor.</text>
</comment>
<dbReference type="InterPro" id="IPR013482">
    <property type="entry name" value="Molybde_CF_guanTrfase"/>
</dbReference>
<feature type="binding site" evidence="8">
    <location>
        <position position="31"/>
    </location>
    <ligand>
        <name>GTP</name>
        <dbReference type="ChEBI" id="CHEBI:37565"/>
    </ligand>
</feature>
<keyword evidence="1 8" id="KW-0963">Cytoplasm</keyword>
<dbReference type="NCBIfam" id="TIGR02665">
    <property type="entry name" value="molyb_mobA"/>
    <property type="match status" value="1"/>
</dbReference>
<dbReference type="GO" id="GO:0005525">
    <property type="term" value="F:GTP binding"/>
    <property type="evidence" value="ECO:0007669"/>
    <property type="project" value="UniProtKB-UniRule"/>
</dbReference>
<gene>
    <name evidence="8 10" type="primary">mobA</name>
    <name evidence="10" type="ORF">CR155_16395</name>
</gene>
<reference evidence="10 11" key="1">
    <citation type="submission" date="2017-10" db="EMBL/GenBank/DDBJ databases">
        <title>Two draft genome sequences of Pusillimonas sp. strains isolated from a nitrate- and radionuclide-contaminated groundwater in Russia.</title>
        <authorList>
            <person name="Grouzdev D.S."/>
            <person name="Tourova T.P."/>
            <person name="Goeva M.A."/>
            <person name="Babich T.L."/>
            <person name="Sokolova D.S."/>
            <person name="Abdullin R."/>
            <person name="Poltaraus A.B."/>
            <person name="Toshchakov S.V."/>
            <person name="Nazina T.N."/>
        </authorList>
    </citation>
    <scope>NUCLEOTIDE SEQUENCE [LARGE SCALE GENOMIC DNA]</scope>
    <source>
        <strain evidence="10 11">JR1/69-2-13</strain>
    </source>
</reference>
<dbReference type="GO" id="GO:0046872">
    <property type="term" value="F:metal ion binding"/>
    <property type="evidence" value="ECO:0007669"/>
    <property type="project" value="UniProtKB-KW"/>
</dbReference>
<dbReference type="CDD" id="cd02503">
    <property type="entry name" value="MobA"/>
    <property type="match status" value="1"/>
</dbReference>
<evidence type="ECO:0000256" key="3">
    <source>
        <dbReference type="ARBA" id="ARBA00022723"/>
    </source>
</evidence>
<evidence type="ECO:0000259" key="9">
    <source>
        <dbReference type="Pfam" id="PF12804"/>
    </source>
</evidence>
<dbReference type="SUPFAM" id="SSF53448">
    <property type="entry name" value="Nucleotide-diphospho-sugar transferases"/>
    <property type="match status" value="1"/>
</dbReference>
<organism evidence="10 11">
    <name type="scientific">Pollutimonas nitritireducens</name>
    <dbReference type="NCBI Taxonomy" id="2045209"/>
    <lineage>
        <taxon>Bacteria</taxon>
        <taxon>Pseudomonadati</taxon>
        <taxon>Pseudomonadota</taxon>
        <taxon>Betaproteobacteria</taxon>
        <taxon>Burkholderiales</taxon>
        <taxon>Alcaligenaceae</taxon>
        <taxon>Pollutimonas</taxon>
    </lineage>
</organism>
<dbReference type="PANTHER" id="PTHR19136">
    <property type="entry name" value="MOLYBDENUM COFACTOR GUANYLYLTRANSFERASE"/>
    <property type="match status" value="1"/>
</dbReference>
<dbReference type="GO" id="GO:0005737">
    <property type="term" value="C:cytoplasm"/>
    <property type="evidence" value="ECO:0007669"/>
    <property type="project" value="UniProtKB-SubCell"/>
</dbReference>
<accession>A0A2N4UCA3</accession>
<evidence type="ECO:0000313" key="10">
    <source>
        <dbReference type="EMBL" id="PLC52664.1"/>
    </source>
</evidence>
<comment type="similarity">
    <text evidence="8">Belongs to the MobA family.</text>
</comment>
<evidence type="ECO:0000256" key="7">
    <source>
        <dbReference type="ARBA" id="ARBA00023150"/>
    </source>
</evidence>
<evidence type="ECO:0000256" key="4">
    <source>
        <dbReference type="ARBA" id="ARBA00022741"/>
    </source>
</evidence>
<keyword evidence="10" id="KW-0548">Nucleotidyltransferase</keyword>
<keyword evidence="5 8" id="KW-0460">Magnesium</keyword>
<dbReference type="GO" id="GO:0061603">
    <property type="term" value="F:molybdenum cofactor guanylyltransferase activity"/>
    <property type="evidence" value="ECO:0007669"/>
    <property type="project" value="UniProtKB-EC"/>
</dbReference>
<keyword evidence="4 8" id="KW-0547">Nucleotide-binding</keyword>
<dbReference type="PANTHER" id="PTHR19136:SF81">
    <property type="entry name" value="MOLYBDENUM COFACTOR GUANYLYLTRANSFERASE"/>
    <property type="match status" value="1"/>
</dbReference>
<dbReference type="HAMAP" id="MF_00316">
    <property type="entry name" value="MobA"/>
    <property type="match status" value="1"/>
</dbReference>
<evidence type="ECO:0000256" key="8">
    <source>
        <dbReference type="HAMAP-Rule" id="MF_00316"/>
    </source>
</evidence>
<sequence length="205" mass="22273">MKGRDSLTGLILAGGQGRRMQRAGHGGEVEKGLLVLNGLPLVEHARRYLGRHADTILISANTHLNDFESYGTVVPDEPQLGAYSGPLAGVTSALARSTTPWMVVLPVDVTGLPEDLVVRLLEAVSDDGAHIAYARTQNSVHPLCMVLHRASRQSLYEFLLAGERKVQAWQRQNDAAAVLFDDTDHAFFNINTPQDLLRAGGSLRD</sequence>
<dbReference type="OrthoDB" id="9788394at2"/>
<dbReference type="RefSeq" id="WP_102071123.1">
    <property type="nucleotide sequence ID" value="NZ_PDNV01000011.1"/>
</dbReference>
<comment type="subunit">
    <text evidence="8">Monomer.</text>
</comment>
<feature type="binding site" evidence="8">
    <location>
        <begin position="12"/>
        <end position="14"/>
    </location>
    <ligand>
        <name>GTP</name>
        <dbReference type="ChEBI" id="CHEBI:37565"/>
    </ligand>
</feature>
<feature type="binding site" evidence="8">
    <location>
        <position position="108"/>
    </location>
    <ligand>
        <name>Mg(2+)</name>
        <dbReference type="ChEBI" id="CHEBI:18420"/>
    </ligand>
</feature>
<protein>
    <recommendedName>
        <fullName evidence="8">Molybdenum cofactor guanylyltransferase</fullName>
        <shortName evidence="8">MoCo guanylyltransferase</shortName>
        <ecNumber evidence="8">2.7.7.77</ecNumber>
    </recommendedName>
    <alternativeName>
        <fullName evidence="8">GTP:molybdopterin guanylyltransferase</fullName>
    </alternativeName>
    <alternativeName>
        <fullName evidence="8">Mo-MPT guanylyltransferase</fullName>
    </alternativeName>
    <alternativeName>
        <fullName evidence="8">Molybdopterin guanylyltransferase</fullName>
    </alternativeName>
    <alternativeName>
        <fullName evidence="8">Molybdopterin-guanine dinucleotide synthase</fullName>
        <shortName evidence="8">MGD synthase</shortName>
    </alternativeName>
</protein>
<comment type="caution">
    <text evidence="10">The sequence shown here is derived from an EMBL/GenBank/DDBJ whole genome shotgun (WGS) entry which is preliminary data.</text>
</comment>
<dbReference type="Proteomes" id="UP000234328">
    <property type="component" value="Unassembled WGS sequence"/>
</dbReference>
<dbReference type="GO" id="GO:1902758">
    <property type="term" value="P:bis(molybdopterin guanine dinucleotide)molybdenum biosynthetic process"/>
    <property type="evidence" value="ECO:0007669"/>
    <property type="project" value="TreeGrafter"/>
</dbReference>
<proteinExistence type="inferred from homology"/>
<dbReference type="InterPro" id="IPR029044">
    <property type="entry name" value="Nucleotide-diphossugar_trans"/>
</dbReference>
<dbReference type="Pfam" id="PF12804">
    <property type="entry name" value="NTP_transf_3"/>
    <property type="match status" value="1"/>
</dbReference>
<comment type="domain">
    <text evidence="8">The N-terminal domain determines nucleotide recognition and specific binding, while the C-terminal domain determines the specific binding to the target protein.</text>
</comment>
<evidence type="ECO:0000313" key="11">
    <source>
        <dbReference type="Proteomes" id="UP000234328"/>
    </source>
</evidence>